<sequence>MDCHLIPVYPPMHSKKRKLSDEMNDNDHTPAMEDTIACGRQFLHIPHSDKVYQTEEWCTADSALFHPVTDDLMVNVRSVEQISCADGHYFVADHSGKYSRTVTGKVIHFWRYDKTQRKLYVSRSFLFTGVQEYLAAHRFLQRI</sequence>
<reference evidence="1 2" key="1">
    <citation type="submission" date="2024-02" db="EMBL/GenBank/DDBJ databases">
        <title>Chromosome-scale genome assembly of the rough periwinkle Littorina saxatilis.</title>
        <authorList>
            <person name="De Jode A."/>
            <person name="Faria R."/>
            <person name="Formenti G."/>
            <person name="Sims Y."/>
            <person name="Smith T.P."/>
            <person name="Tracey A."/>
            <person name="Wood J.M.D."/>
            <person name="Zagrodzka Z.B."/>
            <person name="Johannesson K."/>
            <person name="Butlin R.K."/>
            <person name="Leder E.H."/>
        </authorList>
    </citation>
    <scope>NUCLEOTIDE SEQUENCE [LARGE SCALE GENOMIC DNA]</scope>
    <source>
        <strain evidence="1">Snail1</strain>
        <tissue evidence="1">Muscle</tissue>
    </source>
</reference>
<dbReference type="AlphaFoldDB" id="A0AAN9G9J2"/>
<gene>
    <name evidence="1" type="ORF">V1264_022939</name>
</gene>
<dbReference type="Proteomes" id="UP001374579">
    <property type="component" value="Unassembled WGS sequence"/>
</dbReference>
<name>A0AAN9G9J2_9CAEN</name>
<evidence type="ECO:0000313" key="1">
    <source>
        <dbReference type="EMBL" id="KAK7099902.1"/>
    </source>
</evidence>
<comment type="caution">
    <text evidence="1">The sequence shown here is derived from an EMBL/GenBank/DDBJ whole genome shotgun (WGS) entry which is preliminary data.</text>
</comment>
<protein>
    <submittedName>
        <fullName evidence="1">Uncharacterized protein</fullName>
    </submittedName>
</protein>
<evidence type="ECO:0000313" key="2">
    <source>
        <dbReference type="Proteomes" id="UP001374579"/>
    </source>
</evidence>
<dbReference type="EMBL" id="JBAMIC010000011">
    <property type="protein sequence ID" value="KAK7099902.1"/>
    <property type="molecule type" value="Genomic_DNA"/>
</dbReference>
<accession>A0AAN9G9J2</accession>
<proteinExistence type="predicted"/>
<keyword evidence="2" id="KW-1185">Reference proteome</keyword>
<organism evidence="1 2">
    <name type="scientific">Littorina saxatilis</name>
    <dbReference type="NCBI Taxonomy" id="31220"/>
    <lineage>
        <taxon>Eukaryota</taxon>
        <taxon>Metazoa</taxon>
        <taxon>Spiralia</taxon>
        <taxon>Lophotrochozoa</taxon>
        <taxon>Mollusca</taxon>
        <taxon>Gastropoda</taxon>
        <taxon>Caenogastropoda</taxon>
        <taxon>Littorinimorpha</taxon>
        <taxon>Littorinoidea</taxon>
        <taxon>Littorinidae</taxon>
        <taxon>Littorina</taxon>
    </lineage>
</organism>